<name>B3NPJ3_DROER</name>
<dbReference type="AlphaFoldDB" id="B3NPJ3"/>
<reference evidence="7 8" key="2">
    <citation type="journal article" date="2008" name="Bioinformatics">
        <title>Assembly reconciliation.</title>
        <authorList>
            <person name="Zimin A.V."/>
            <person name="Smith D.R."/>
            <person name="Sutton G."/>
            <person name="Yorke J.A."/>
        </authorList>
    </citation>
    <scope>NUCLEOTIDE SEQUENCE [LARGE SCALE GENOMIC DNA]</scope>
    <source>
        <strain evidence="7 8">TSC#14021-0224.01</strain>
    </source>
</reference>
<dbReference type="KEGG" id="der:6548677"/>
<dbReference type="GO" id="GO:0004555">
    <property type="term" value="F:alpha,alpha-trehalase activity"/>
    <property type="evidence" value="ECO:0007669"/>
    <property type="project" value="UniProtKB-EC"/>
</dbReference>
<dbReference type="SUPFAM" id="SSF48208">
    <property type="entry name" value="Six-hairpin glycosidases"/>
    <property type="match status" value="1"/>
</dbReference>
<protein>
    <recommendedName>
        <fullName evidence="4 5">Trehalase</fullName>
        <ecNumber evidence="3 5">3.2.1.28</ecNumber>
    </recommendedName>
    <alternativeName>
        <fullName evidence="5">Alpha-trehalose glucohydrolase</fullName>
    </alternativeName>
</protein>
<feature type="compositionally biased region" description="Basic and acidic residues" evidence="6">
    <location>
        <begin position="1026"/>
        <end position="1035"/>
    </location>
</feature>
<accession>B3NPJ3</accession>
<keyword evidence="5 7" id="KW-0326">Glycosidase</keyword>
<dbReference type="InterPro" id="IPR008928">
    <property type="entry name" value="6-hairpin_glycosidase_sf"/>
</dbReference>
<feature type="compositionally biased region" description="Basic and acidic residues" evidence="6">
    <location>
        <begin position="784"/>
        <end position="795"/>
    </location>
</feature>
<keyword evidence="5 7" id="KW-0378">Hydrolase</keyword>
<dbReference type="PhylomeDB" id="B3NPJ3"/>
<feature type="region of interest" description="Disordered" evidence="6">
    <location>
        <begin position="1010"/>
        <end position="1035"/>
    </location>
</feature>
<dbReference type="HOGENOM" id="CLU_010843_0_0_1"/>
<organism evidence="7 8">
    <name type="scientific">Drosophila erecta</name>
    <name type="common">Fruit fly</name>
    <dbReference type="NCBI Taxonomy" id="7220"/>
    <lineage>
        <taxon>Eukaryota</taxon>
        <taxon>Metazoa</taxon>
        <taxon>Ecdysozoa</taxon>
        <taxon>Arthropoda</taxon>
        <taxon>Hexapoda</taxon>
        <taxon>Insecta</taxon>
        <taxon>Pterygota</taxon>
        <taxon>Neoptera</taxon>
        <taxon>Endopterygota</taxon>
        <taxon>Diptera</taxon>
        <taxon>Brachycera</taxon>
        <taxon>Muscomorpha</taxon>
        <taxon>Ephydroidea</taxon>
        <taxon>Drosophilidae</taxon>
        <taxon>Drosophila</taxon>
        <taxon>Sophophora</taxon>
    </lineage>
</organism>
<dbReference type="OMA" id="HFVDMSC"/>
<feature type="compositionally biased region" description="Polar residues" evidence="6">
    <location>
        <begin position="673"/>
        <end position="683"/>
    </location>
</feature>
<dbReference type="PANTHER" id="PTHR23403:SF1">
    <property type="entry name" value="TREHALASE"/>
    <property type="match status" value="1"/>
</dbReference>
<feature type="region of interest" description="Disordered" evidence="6">
    <location>
        <begin position="673"/>
        <end position="805"/>
    </location>
</feature>
<dbReference type="eggNOG" id="KOG0602">
    <property type="taxonomic scope" value="Eukaryota"/>
</dbReference>
<dbReference type="Proteomes" id="UP000008711">
    <property type="component" value="Unassembled WGS sequence"/>
</dbReference>
<dbReference type="PANTHER" id="PTHR23403">
    <property type="entry name" value="TREHALASE"/>
    <property type="match status" value="1"/>
</dbReference>
<evidence type="ECO:0000256" key="4">
    <source>
        <dbReference type="ARBA" id="ARBA00019905"/>
    </source>
</evidence>
<evidence type="ECO:0000256" key="3">
    <source>
        <dbReference type="ARBA" id="ARBA00012757"/>
    </source>
</evidence>
<feature type="region of interest" description="Disordered" evidence="6">
    <location>
        <begin position="593"/>
        <end position="612"/>
    </location>
</feature>
<evidence type="ECO:0000313" key="8">
    <source>
        <dbReference type="Proteomes" id="UP000008711"/>
    </source>
</evidence>
<evidence type="ECO:0000256" key="2">
    <source>
        <dbReference type="ARBA" id="ARBA00005615"/>
    </source>
</evidence>
<feature type="compositionally biased region" description="Low complexity" evidence="6">
    <location>
        <begin position="697"/>
        <end position="707"/>
    </location>
</feature>
<feature type="compositionally biased region" description="Basic and acidic residues" evidence="6">
    <location>
        <begin position="849"/>
        <end position="864"/>
    </location>
</feature>
<comment type="catalytic activity">
    <reaction evidence="1 5">
        <text>alpha,alpha-trehalose + H2O = alpha-D-glucose + beta-D-glucose</text>
        <dbReference type="Rhea" id="RHEA:32675"/>
        <dbReference type="ChEBI" id="CHEBI:15377"/>
        <dbReference type="ChEBI" id="CHEBI:15903"/>
        <dbReference type="ChEBI" id="CHEBI:16551"/>
        <dbReference type="ChEBI" id="CHEBI:17925"/>
        <dbReference type="EC" id="3.2.1.28"/>
    </reaction>
</comment>
<feature type="region of interest" description="Disordered" evidence="6">
    <location>
        <begin position="820"/>
        <end position="869"/>
    </location>
</feature>
<proteinExistence type="inferred from homology"/>
<evidence type="ECO:0000313" key="7">
    <source>
        <dbReference type="EMBL" id="EDV55760.1"/>
    </source>
</evidence>
<dbReference type="Gene3D" id="1.50.10.10">
    <property type="match status" value="1"/>
</dbReference>
<gene>
    <name evidence="7" type="primary">Dere\GG20601</name>
    <name evidence="7" type="synonym">dere_GLEANR_5384</name>
    <name evidence="7" type="synonym">GG20601</name>
    <name evidence="7" type="ORF">Dere_GG20601</name>
</gene>
<comment type="similarity">
    <text evidence="2 5">Belongs to the glycosyl hydrolase 37 family.</text>
</comment>
<evidence type="ECO:0000256" key="1">
    <source>
        <dbReference type="ARBA" id="ARBA00001576"/>
    </source>
</evidence>
<feature type="compositionally biased region" description="Low complexity" evidence="6">
    <location>
        <begin position="749"/>
        <end position="763"/>
    </location>
</feature>
<dbReference type="InterPro" id="IPR012341">
    <property type="entry name" value="6hp_glycosidase-like_sf"/>
</dbReference>
<dbReference type="InterPro" id="IPR001661">
    <property type="entry name" value="Glyco_hydro_37"/>
</dbReference>
<feature type="compositionally biased region" description="Acidic residues" evidence="6">
    <location>
        <begin position="732"/>
        <end position="741"/>
    </location>
</feature>
<dbReference type="PRINTS" id="PR00744">
    <property type="entry name" value="GLHYDRLASE37"/>
</dbReference>
<evidence type="ECO:0000256" key="5">
    <source>
        <dbReference type="RuleBase" id="RU361180"/>
    </source>
</evidence>
<dbReference type="OrthoDB" id="3542292at2759"/>
<dbReference type="EC" id="3.2.1.28" evidence="3 5"/>
<dbReference type="GO" id="GO:0005993">
    <property type="term" value="P:trehalose catabolic process"/>
    <property type="evidence" value="ECO:0007669"/>
    <property type="project" value="TreeGrafter"/>
</dbReference>
<dbReference type="Pfam" id="PF01204">
    <property type="entry name" value="Trehalase"/>
    <property type="match status" value="1"/>
</dbReference>
<feature type="compositionally biased region" description="Low complexity" evidence="6">
    <location>
        <begin position="596"/>
        <end position="608"/>
    </location>
</feature>
<dbReference type="EMBL" id="CH954179">
    <property type="protein sequence ID" value="EDV55760.1"/>
    <property type="molecule type" value="Genomic_DNA"/>
</dbReference>
<keyword evidence="8" id="KW-1185">Reference proteome</keyword>
<reference evidence="7 8" key="1">
    <citation type="journal article" date="2007" name="Nature">
        <title>Evolution of genes and genomes on the Drosophila phylogeny.</title>
        <authorList>
            <consortium name="Drosophila 12 Genomes Consortium"/>
            <person name="Clark A.G."/>
            <person name="Eisen M.B."/>
            <person name="Smith D.R."/>
            <person name="Bergman C.M."/>
            <person name="Oliver B."/>
            <person name="Markow T.A."/>
            <person name="Kaufman T.C."/>
            <person name="Kellis M."/>
            <person name="Gelbart W."/>
            <person name="Iyer V.N."/>
            <person name="Pollard D.A."/>
            <person name="Sackton T.B."/>
            <person name="Larracuente A.M."/>
            <person name="Singh N.D."/>
            <person name="Abad J.P."/>
            <person name="Abt D.N."/>
            <person name="Adryan B."/>
            <person name="Aguade M."/>
            <person name="Akashi H."/>
            <person name="Anderson W.W."/>
            <person name="Aquadro C.F."/>
            <person name="Ardell D.H."/>
            <person name="Arguello R."/>
            <person name="Artieri C.G."/>
            <person name="Barbash D.A."/>
            <person name="Barker D."/>
            <person name="Barsanti P."/>
            <person name="Batterham P."/>
            <person name="Batzoglou S."/>
            <person name="Begun D."/>
            <person name="Bhutkar A."/>
            <person name="Blanco E."/>
            <person name="Bosak S.A."/>
            <person name="Bradley R.K."/>
            <person name="Brand A.D."/>
            <person name="Brent M.R."/>
            <person name="Brooks A.N."/>
            <person name="Brown R.H."/>
            <person name="Butlin R.K."/>
            <person name="Caggese C."/>
            <person name="Calvi B.R."/>
            <person name="Bernardo de Carvalho A."/>
            <person name="Caspi A."/>
            <person name="Castrezana S."/>
            <person name="Celniker S.E."/>
            <person name="Chang J.L."/>
            <person name="Chapple C."/>
            <person name="Chatterji S."/>
            <person name="Chinwalla A."/>
            <person name="Civetta A."/>
            <person name="Clifton S.W."/>
            <person name="Comeron J.M."/>
            <person name="Costello J.C."/>
            <person name="Coyne J.A."/>
            <person name="Daub J."/>
            <person name="David R.G."/>
            <person name="Delcher A.L."/>
            <person name="Delehaunty K."/>
            <person name="Do C.B."/>
            <person name="Ebling H."/>
            <person name="Edwards K."/>
            <person name="Eickbush T."/>
            <person name="Evans J.D."/>
            <person name="Filipski A."/>
            <person name="Findeiss S."/>
            <person name="Freyhult E."/>
            <person name="Fulton L."/>
            <person name="Fulton R."/>
            <person name="Garcia A.C."/>
            <person name="Gardiner A."/>
            <person name="Garfield D.A."/>
            <person name="Garvin B.E."/>
            <person name="Gibson G."/>
            <person name="Gilbert D."/>
            <person name="Gnerre S."/>
            <person name="Godfrey J."/>
            <person name="Good R."/>
            <person name="Gotea V."/>
            <person name="Gravely B."/>
            <person name="Greenberg A.J."/>
            <person name="Griffiths-Jones S."/>
            <person name="Gross S."/>
            <person name="Guigo R."/>
            <person name="Gustafson E.A."/>
            <person name="Haerty W."/>
            <person name="Hahn M.W."/>
            <person name="Halligan D.L."/>
            <person name="Halpern A.L."/>
            <person name="Halter G.M."/>
            <person name="Han M.V."/>
            <person name="Heger A."/>
            <person name="Hillier L."/>
            <person name="Hinrichs A.S."/>
            <person name="Holmes I."/>
            <person name="Hoskins R.A."/>
            <person name="Hubisz M.J."/>
            <person name="Hultmark D."/>
            <person name="Huntley M.A."/>
            <person name="Jaffe D.B."/>
            <person name="Jagadeeshan S."/>
            <person name="Jeck W.R."/>
            <person name="Johnson J."/>
            <person name="Jones C.D."/>
            <person name="Jordan W.C."/>
            <person name="Karpen G.H."/>
            <person name="Kataoka E."/>
            <person name="Keightley P.D."/>
            <person name="Kheradpour P."/>
            <person name="Kirkness E.F."/>
            <person name="Koerich L.B."/>
            <person name="Kristiansen K."/>
            <person name="Kudrna D."/>
            <person name="Kulathinal R.J."/>
            <person name="Kumar S."/>
            <person name="Kwok R."/>
            <person name="Lander E."/>
            <person name="Langley C.H."/>
            <person name="Lapoint R."/>
            <person name="Lazzaro B.P."/>
            <person name="Lee S.J."/>
            <person name="Levesque L."/>
            <person name="Li R."/>
            <person name="Lin C.F."/>
            <person name="Lin M.F."/>
            <person name="Lindblad-Toh K."/>
            <person name="Llopart A."/>
            <person name="Long M."/>
            <person name="Low L."/>
            <person name="Lozovsky E."/>
            <person name="Lu J."/>
            <person name="Luo M."/>
            <person name="Machado C.A."/>
            <person name="Makalowski W."/>
            <person name="Marzo M."/>
            <person name="Matsuda M."/>
            <person name="Matzkin L."/>
            <person name="McAllister B."/>
            <person name="McBride C.S."/>
            <person name="McKernan B."/>
            <person name="McKernan K."/>
            <person name="Mendez-Lago M."/>
            <person name="Minx P."/>
            <person name="Mollenhauer M.U."/>
            <person name="Montooth K."/>
            <person name="Mount S.M."/>
            <person name="Mu X."/>
            <person name="Myers E."/>
            <person name="Negre B."/>
            <person name="Newfeld S."/>
            <person name="Nielsen R."/>
            <person name="Noor M.A."/>
            <person name="O'Grady P."/>
            <person name="Pachter L."/>
            <person name="Papaceit M."/>
            <person name="Parisi M.J."/>
            <person name="Parisi M."/>
            <person name="Parts L."/>
            <person name="Pedersen J.S."/>
            <person name="Pesole G."/>
            <person name="Phillippy A.M."/>
            <person name="Ponting C.P."/>
            <person name="Pop M."/>
            <person name="Porcelli D."/>
            <person name="Powell J.R."/>
            <person name="Prohaska S."/>
            <person name="Pruitt K."/>
            <person name="Puig M."/>
            <person name="Quesneville H."/>
            <person name="Ram K.R."/>
            <person name="Rand D."/>
            <person name="Rasmussen M.D."/>
            <person name="Reed L.K."/>
            <person name="Reenan R."/>
            <person name="Reily A."/>
            <person name="Remington K.A."/>
            <person name="Rieger T.T."/>
            <person name="Ritchie M.G."/>
            <person name="Robin C."/>
            <person name="Rogers Y.H."/>
            <person name="Rohde C."/>
            <person name="Rozas J."/>
            <person name="Rubenfield M.J."/>
            <person name="Ruiz A."/>
            <person name="Russo S."/>
            <person name="Salzberg S.L."/>
            <person name="Sanchez-Gracia A."/>
            <person name="Saranga D.J."/>
            <person name="Sato H."/>
            <person name="Schaeffer S.W."/>
            <person name="Schatz M.C."/>
            <person name="Schlenke T."/>
            <person name="Schwartz R."/>
            <person name="Segarra C."/>
            <person name="Singh R.S."/>
            <person name="Sirot L."/>
            <person name="Sirota M."/>
            <person name="Sisneros N.B."/>
            <person name="Smith C.D."/>
            <person name="Smith T.F."/>
            <person name="Spieth J."/>
            <person name="Stage D.E."/>
            <person name="Stark A."/>
            <person name="Stephan W."/>
            <person name="Strausberg R.L."/>
            <person name="Strempel S."/>
            <person name="Sturgill D."/>
            <person name="Sutton G."/>
            <person name="Sutton G.G."/>
            <person name="Tao W."/>
            <person name="Teichmann S."/>
            <person name="Tobari Y.N."/>
            <person name="Tomimura Y."/>
            <person name="Tsolas J.M."/>
            <person name="Valente V.L."/>
            <person name="Venter E."/>
            <person name="Venter J.C."/>
            <person name="Vicario S."/>
            <person name="Vieira F.G."/>
            <person name="Vilella A.J."/>
            <person name="Villasante A."/>
            <person name="Walenz B."/>
            <person name="Wang J."/>
            <person name="Wasserman M."/>
            <person name="Watts T."/>
            <person name="Wilson D."/>
            <person name="Wilson R.K."/>
            <person name="Wing R.A."/>
            <person name="Wolfner M.F."/>
            <person name="Wong A."/>
            <person name="Wong G.K."/>
            <person name="Wu C.I."/>
            <person name="Wu G."/>
            <person name="Yamamoto D."/>
            <person name="Yang H.P."/>
            <person name="Yang S.P."/>
            <person name="Yorke J.A."/>
            <person name="Yoshida K."/>
            <person name="Zdobnov E."/>
            <person name="Zhang P."/>
            <person name="Zhang Y."/>
            <person name="Zimin A.V."/>
            <person name="Baldwin J."/>
            <person name="Abdouelleil A."/>
            <person name="Abdulkadir J."/>
            <person name="Abebe A."/>
            <person name="Abera B."/>
            <person name="Abreu J."/>
            <person name="Acer S.C."/>
            <person name="Aftuck L."/>
            <person name="Alexander A."/>
            <person name="An P."/>
            <person name="Anderson E."/>
            <person name="Anderson S."/>
            <person name="Arachi H."/>
            <person name="Azer M."/>
            <person name="Bachantsang P."/>
            <person name="Barry A."/>
            <person name="Bayul T."/>
            <person name="Berlin A."/>
            <person name="Bessette D."/>
            <person name="Bloom T."/>
            <person name="Blye J."/>
            <person name="Boguslavskiy L."/>
            <person name="Bonnet C."/>
            <person name="Boukhgalter B."/>
            <person name="Bourzgui I."/>
            <person name="Brown A."/>
            <person name="Cahill P."/>
            <person name="Channer S."/>
            <person name="Cheshatsang Y."/>
            <person name="Chuda L."/>
            <person name="Citroen M."/>
            <person name="Collymore A."/>
            <person name="Cooke P."/>
            <person name="Costello M."/>
            <person name="D'Aco K."/>
            <person name="Daza R."/>
            <person name="De Haan G."/>
            <person name="DeGray S."/>
            <person name="DeMaso C."/>
            <person name="Dhargay N."/>
            <person name="Dooley K."/>
            <person name="Dooley E."/>
            <person name="Doricent M."/>
            <person name="Dorje P."/>
            <person name="Dorjee K."/>
            <person name="Dupes A."/>
            <person name="Elong R."/>
            <person name="Falk J."/>
            <person name="Farina A."/>
            <person name="Faro S."/>
            <person name="Ferguson D."/>
            <person name="Fisher S."/>
            <person name="Foley C.D."/>
            <person name="Franke A."/>
            <person name="Friedrich D."/>
            <person name="Gadbois L."/>
            <person name="Gearin G."/>
            <person name="Gearin C.R."/>
            <person name="Giannoukos G."/>
            <person name="Goode T."/>
            <person name="Graham J."/>
            <person name="Grandbois E."/>
            <person name="Grewal S."/>
            <person name="Gyaltsen K."/>
            <person name="Hafez N."/>
            <person name="Hagos B."/>
            <person name="Hall J."/>
            <person name="Henson C."/>
            <person name="Hollinger A."/>
            <person name="Honan T."/>
            <person name="Huard M.D."/>
            <person name="Hughes L."/>
            <person name="Hurhula B."/>
            <person name="Husby M.E."/>
            <person name="Kamat A."/>
            <person name="Kanga B."/>
            <person name="Kashin S."/>
            <person name="Khazanovich D."/>
            <person name="Kisner P."/>
            <person name="Lance K."/>
            <person name="Lara M."/>
            <person name="Lee W."/>
            <person name="Lennon N."/>
            <person name="Letendre F."/>
            <person name="LeVine R."/>
            <person name="Lipovsky A."/>
            <person name="Liu X."/>
            <person name="Liu J."/>
            <person name="Liu S."/>
            <person name="Lokyitsang T."/>
            <person name="Lokyitsang Y."/>
            <person name="Lubonja R."/>
            <person name="Lui A."/>
            <person name="MacDonald P."/>
            <person name="Magnisalis V."/>
            <person name="Maru K."/>
            <person name="Matthews C."/>
            <person name="McCusker W."/>
            <person name="McDonough S."/>
            <person name="Mehta T."/>
            <person name="Meldrim J."/>
            <person name="Meneus L."/>
            <person name="Mihai O."/>
            <person name="Mihalev A."/>
            <person name="Mihova T."/>
            <person name="Mittelman R."/>
            <person name="Mlenga V."/>
            <person name="Montmayeur A."/>
            <person name="Mulrain L."/>
            <person name="Navidi A."/>
            <person name="Naylor J."/>
            <person name="Negash T."/>
            <person name="Nguyen T."/>
            <person name="Nguyen N."/>
            <person name="Nicol R."/>
            <person name="Norbu C."/>
            <person name="Norbu N."/>
            <person name="Novod N."/>
            <person name="O'Neill B."/>
            <person name="Osman S."/>
            <person name="Markiewicz E."/>
            <person name="Oyono O.L."/>
            <person name="Patti C."/>
            <person name="Phunkhang P."/>
            <person name="Pierre F."/>
            <person name="Priest M."/>
            <person name="Raghuraman S."/>
            <person name="Rege F."/>
            <person name="Reyes R."/>
            <person name="Rise C."/>
            <person name="Rogov P."/>
            <person name="Ross K."/>
            <person name="Ryan E."/>
            <person name="Settipalli S."/>
            <person name="Shea T."/>
            <person name="Sherpa N."/>
            <person name="Shi L."/>
            <person name="Shih D."/>
            <person name="Sparrow T."/>
            <person name="Spaulding J."/>
            <person name="Stalker J."/>
            <person name="Stange-Thomann N."/>
            <person name="Stavropoulos S."/>
            <person name="Stone C."/>
            <person name="Strader C."/>
            <person name="Tesfaye S."/>
            <person name="Thomson T."/>
            <person name="Thoulutsang Y."/>
            <person name="Thoulutsang D."/>
            <person name="Topham K."/>
            <person name="Topping I."/>
            <person name="Tsamla T."/>
            <person name="Vassiliev H."/>
            <person name="Vo A."/>
            <person name="Wangchuk T."/>
            <person name="Wangdi T."/>
            <person name="Weiand M."/>
            <person name="Wilkinson J."/>
            <person name="Wilson A."/>
            <person name="Yadav S."/>
            <person name="Young G."/>
            <person name="Yu Q."/>
            <person name="Zembek L."/>
            <person name="Zhong D."/>
            <person name="Zimmer A."/>
            <person name="Zwirko Z."/>
            <person name="Jaffe D.B."/>
            <person name="Alvarez P."/>
            <person name="Brockman W."/>
            <person name="Butler J."/>
            <person name="Chin C."/>
            <person name="Gnerre S."/>
            <person name="Grabherr M."/>
            <person name="Kleber M."/>
            <person name="Mauceli E."/>
            <person name="MacCallum I."/>
        </authorList>
    </citation>
    <scope>NUCLEOTIDE SEQUENCE [LARGE SCALE GENOMIC DNA]</scope>
    <source>
        <strain evidence="7 8">TSC#14021-0224.01</strain>
    </source>
</reference>
<sequence>MANKCSCGVEVLGGENRSVFCEGPLLDAVQRSKMFPDCKHFVDMSCIFTPAQTLNDFDMFTNCCRNDGSLRFLQMFVEKHFNDPGSELEHWTPPDWKEEPSFLAKIGDPEIKQFGSDVNGLWRELGRRIKEEVKENPDQYSILYVPNPFIVPSSDCREYRYWESFWIVRGLLQCGMHQTARGMIDNYLELVRQYGFVPGCGRIYCAGRSNPPLLIMMVKAYVEVTKDEQYAIEALPLLETEYETFITKHSVQVKGRTMYQYRDFSAGPRPEAYREDLECVANIRSPLSREVMYTELKSAAESGTNFSSRWFVTADGTNKGSFRDTKTSAIVPVELNCIVFRSGKILAEFNRKAGNSKKADEYQDRACGLVRAIRNNLWNAQAGIWLDYDLVNNKPRNYFCCTNFAPLWARAFPLVDTDKVSKGVMQYIKANELDAQYGGVPYTMNKESGQDWDHPNVFPPMMFLIIEGLENLGTPPAKAMSKRWAHRWLKSNYAAYKYESFMFEKYYCEEFGTSGGVSPEHTPVGYGWTNGVIIEFLCKYGKEISLADDSDEGSKSKSRGPKTAGKYQYIITSEANMDDQSTKKQCVCGAPSTVGSTSHKSTATTATSDFSQQTLPQQKNKCSCSIAQKERSQTQPGEDGKCSCGSGAQEKSQQQLQAKDATSCAICGSQKQQPSPVQMQGSRQGHDDQCPCSGKEAQQQQGALGLQHNPDCPQSGQQQKGAALIAVQGQVPEDDPDCECSMDDRQRQQMEQQQRQQDCMRQQQQERQKQQQQLQSEQPAARDCSTKPETQDCSKHLKQSNGTCGCMDDEDDRHDALTGHYFPVADKNPDAVSVQASQSPQRESGCDGCGREDCPDPPQEDKGSRAAAECAQPKASQHAAADDCSCAVGKIQSKAAPVAPPPTFICPHCGGVTSEAHLSTFTIGTNRPSVPQDDCECSKESRGAAGQPLRGLASKGMQSGHSKVVAGGASECAPCKAHVTADFPPGHGPKPLFNKQFPLADPVSKFDACPANRGPDATSSKKKKCCNCDEKEVGE</sequence>
<evidence type="ECO:0000256" key="6">
    <source>
        <dbReference type="SAM" id="MobiDB-lite"/>
    </source>
</evidence>